<proteinExistence type="inferred from homology"/>
<evidence type="ECO:0000256" key="14">
    <source>
        <dbReference type="SAM" id="Phobius"/>
    </source>
</evidence>
<evidence type="ECO:0000256" key="3">
    <source>
        <dbReference type="ARBA" id="ARBA00004651"/>
    </source>
</evidence>
<comment type="function">
    <text evidence="1 12">The M ring may be actively involved in energy transduction.</text>
</comment>
<dbReference type="PRINTS" id="PR01009">
    <property type="entry name" value="FLGMRINGFLIF"/>
</dbReference>
<keyword evidence="7 14" id="KW-0812">Transmembrane</keyword>
<dbReference type="InterPro" id="IPR043427">
    <property type="entry name" value="YscJ/FliF"/>
</dbReference>
<keyword evidence="17" id="KW-0966">Cell projection</keyword>
<comment type="similarity">
    <text evidence="4 12">Belongs to the FliF family.</text>
</comment>
<keyword evidence="18" id="KW-1185">Reference proteome</keyword>
<feature type="domain" description="Flagellar M-ring N-terminal" evidence="15">
    <location>
        <begin position="57"/>
        <end position="231"/>
    </location>
</feature>
<evidence type="ECO:0000256" key="6">
    <source>
        <dbReference type="ARBA" id="ARBA00022475"/>
    </source>
</evidence>
<dbReference type="GO" id="GO:0005886">
    <property type="term" value="C:plasma membrane"/>
    <property type="evidence" value="ECO:0007669"/>
    <property type="project" value="UniProtKB-SubCell"/>
</dbReference>
<sequence>MESTINQQTPAANAANTSSGTQLDKVLGLVRGNSLLPILIGGSAFIAVVVALIMWASTPEYRVLYSNLSEADGGQIVTELEAQRIPYQLSAGGTSILVPGDQVHRIRLGMAEQGLPEGGNTGFSLMDNQAFGISQFAEQVNFQRALEGELASSMESLGPVNRARVHLAMAKPSVFIRDREPAKASVILNLHAGRALGEGQVNAIVHMVSSSVPELTADNVTVVDQRGNLLSAIGQGGDLTGTELSYTEELERSYQRRIEEILAPILGPNNLNARVTAQIDFSRVEETSETYSPNQTPETAAVRSIQSNLSLQGEGNFVGGVPGALSNTPPGVVTAPIETPEEGEEAAETQTEQSNRNLRQDNIVNYEVDRNIAHIQHQRGRLERLSVAVVVNYRNGVDEEGNATTIPLTDIEIAQVERLVQQAMGFNADRGDQLEIVNSRFVSSANPLEIEPREWWQEPDTQQLLLQVGRYVLAGSGILLFYLLILRPMINRRFVKTKAAIAAGEEDDTVAGNAAKTAGRLRAVVGDDDDEQKSVSNTEDSDAMTFNWPKKKNLTAYDDAIRRTQEIARQKPRQVARIVQNWLTEDEHVRD</sequence>
<dbReference type="Pfam" id="PF08345">
    <property type="entry name" value="YscJ_FliF_C"/>
    <property type="match status" value="1"/>
</dbReference>
<dbReference type="PANTHER" id="PTHR30046">
    <property type="entry name" value="FLAGELLAR M-RING PROTEIN"/>
    <property type="match status" value="1"/>
</dbReference>
<evidence type="ECO:0000256" key="8">
    <source>
        <dbReference type="ARBA" id="ARBA00022989"/>
    </source>
</evidence>
<dbReference type="AlphaFoldDB" id="A0A432W1V6"/>
<dbReference type="EMBL" id="PIPJ01000001">
    <property type="protein sequence ID" value="RUO23209.1"/>
    <property type="molecule type" value="Genomic_DNA"/>
</dbReference>
<evidence type="ECO:0000256" key="13">
    <source>
        <dbReference type="SAM" id="MobiDB-lite"/>
    </source>
</evidence>
<comment type="subunit">
    <text evidence="11">The basal body constitutes a major portion of the flagellar organelle and consists of four rings (L,P,S, and M) mounted on a central rod. The M ring is integral to the inner membrane of the cell and may be connected to the flagellar rod via the S ring. The S (supramembrane ring) lies just distal to the M ring. The L and P rings lie in the outer membrane and the periplasmic space, respectively.</text>
</comment>
<evidence type="ECO:0000313" key="18">
    <source>
        <dbReference type="Proteomes" id="UP000288395"/>
    </source>
</evidence>
<evidence type="ECO:0000259" key="15">
    <source>
        <dbReference type="Pfam" id="PF01514"/>
    </source>
</evidence>
<dbReference type="PANTHER" id="PTHR30046:SF0">
    <property type="entry name" value="FLAGELLAR M-RING PROTEIN"/>
    <property type="match status" value="1"/>
</dbReference>
<feature type="transmembrane region" description="Helical" evidence="14">
    <location>
        <begin position="468"/>
        <end position="486"/>
    </location>
</feature>
<feature type="transmembrane region" description="Helical" evidence="14">
    <location>
        <begin position="35"/>
        <end position="56"/>
    </location>
</feature>
<keyword evidence="10 12" id="KW-0975">Bacterial flagellum</keyword>
<evidence type="ECO:0000256" key="11">
    <source>
        <dbReference type="ARBA" id="ARBA00025936"/>
    </source>
</evidence>
<dbReference type="InterPro" id="IPR013556">
    <property type="entry name" value="Flag_M-ring_C"/>
</dbReference>
<dbReference type="GO" id="GO:0009431">
    <property type="term" value="C:bacterial-type flagellum basal body, MS ring"/>
    <property type="evidence" value="ECO:0007669"/>
    <property type="project" value="InterPro"/>
</dbReference>
<evidence type="ECO:0000256" key="10">
    <source>
        <dbReference type="ARBA" id="ARBA00023143"/>
    </source>
</evidence>
<dbReference type="InterPro" id="IPR006182">
    <property type="entry name" value="FliF_N_dom"/>
</dbReference>
<dbReference type="InterPro" id="IPR000067">
    <property type="entry name" value="FlgMring_FliF"/>
</dbReference>
<evidence type="ECO:0000256" key="2">
    <source>
        <dbReference type="ARBA" id="ARBA00004117"/>
    </source>
</evidence>
<dbReference type="PIRSF" id="PIRSF004862">
    <property type="entry name" value="FliF"/>
    <property type="match status" value="1"/>
</dbReference>
<dbReference type="OrthoDB" id="8554211at2"/>
<dbReference type="GO" id="GO:0071973">
    <property type="term" value="P:bacterial-type flagellum-dependent cell motility"/>
    <property type="evidence" value="ECO:0007669"/>
    <property type="project" value="InterPro"/>
</dbReference>
<dbReference type="NCBIfam" id="TIGR00206">
    <property type="entry name" value="fliF"/>
    <property type="match status" value="1"/>
</dbReference>
<organism evidence="17 18">
    <name type="scientific">Aliidiomarina iranensis</name>
    <dbReference type="NCBI Taxonomy" id="1434071"/>
    <lineage>
        <taxon>Bacteria</taxon>
        <taxon>Pseudomonadati</taxon>
        <taxon>Pseudomonadota</taxon>
        <taxon>Gammaproteobacteria</taxon>
        <taxon>Alteromonadales</taxon>
        <taxon>Idiomarinaceae</taxon>
        <taxon>Aliidiomarina</taxon>
    </lineage>
</organism>
<keyword evidence="8 14" id="KW-1133">Transmembrane helix</keyword>
<protein>
    <recommendedName>
        <fullName evidence="5 12">Flagellar M-ring protein</fullName>
    </recommendedName>
</protein>
<gene>
    <name evidence="17" type="ORF">CWE08_00710</name>
</gene>
<dbReference type="Pfam" id="PF01514">
    <property type="entry name" value="YscJ_FliF"/>
    <property type="match status" value="1"/>
</dbReference>
<feature type="domain" description="Flagellar M-ring C-terminal" evidence="16">
    <location>
        <begin position="262"/>
        <end position="441"/>
    </location>
</feature>
<evidence type="ECO:0000256" key="12">
    <source>
        <dbReference type="PIRNR" id="PIRNR004862"/>
    </source>
</evidence>
<keyword evidence="9 14" id="KW-0472">Membrane</keyword>
<evidence type="ECO:0000256" key="4">
    <source>
        <dbReference type="ARBA" id="ARBA00007971"/>
    </source>
</evidence>
<keyword evidence="17" id="KW-0282">Flagellum</keyword>
<comment type="subcellular location">
    <subcellularLocation>
        <location evidence="2 12">Bacterial flagellum basal body</location>
    </subcellularLocation>
    <subcellularLocation>
        <location evidence="3">Cell membrane</location>
        <topology evidence="3">Multi-pass membrane protein</topology>
    </subcellularLocation>
</comment>
<feature type="region of interest" description="Disordered" evidence="13">
    <location>
        <begin position="338"/>
        <end position="359"/>
    </location>
</feature>
<reference evidence="18" key="1">
    <citation type="journal article" date="2018" name="Front. Microbiol.">
        <title>Genome-Based Analysis Reveals the Taxonomy and Diversity of the Family Idiomarinaceae.</title>
        <authorList>
            <person name="Liu Y."/>
            <person name="Lai Q."/>
            <person name="Shao Z."/>
        </authorList>
    </citation>
    <scope>NUCLEOTIDE SEQUENCE [LARGE SCALE GENOMIC DNA]</scope>
    <source>
        <strain evidence="18">GBPy7</strain>
    </source>
</reference>
<name>A0A432W1V6_9GAMM</name>
<dbReference type="Proteomes" id="UP000288395">
    <property type="component" value="Unassembled WGS sequence"/>
</dbReference>
<comment type="caution">
    <text evidence="17">The sequence shown here is derived from an EMBL/GenBank/DDBJ whole genome shotgun (WGS) entry which is preliminary data.</text>
</comment>
<dbReference type="Gene3D" id="3.30.300.30">
    <property type="match status" value="1"/>
</dbReference>
<evidence type="ECO:0000259" key="16">
    <source>
        <dbReference type="Pfam" id="PF08345"/>
    </source>
</evidence>
<evidence type="ECO:0000256" key="5">
    <source>
        <dbReference type="ARBA" id="ARBA00017949"/>
    </source>
</evidence>
<dbReference type="InterPro" id="IPR045851">
    <property type="entry name" value="AMP-bd_C_sf"/>
</dbReference>
<evidence type="ECO:0000313" key="17">
    <source>
        <dbReference type="EMBL" id="RUO23209.1"/>
    </source>
</evidence>
<evidence type="ECO:0000256" key="7">
    <source>
        <dbReference type="ARBA" id="ARBA00022692"/>
    </source>
</evidence>
<keyword evidence="6" id="KW-1003">Cell membrane</keyword>
<evidence type="ECO:0000256" key="1">
    <source>
        <dbReference type="ARBA" id="ARBA00003820"/>
    </source>
</evidence>
<keyword evidence="17" id="KW-0969">Cilium</keyword>
<evidence type="ECO:0000256" key="9">
    <source>
        <dbReference type="ARBA" id="ARBA00023136"/>
    </source>
</evidence>
<dbReference type="RefSeq" id="WP_126764748.1">
    <property type="nucleotide sequence ID" value="NZ_PIPJ01000001.1"/>
</dbReference>
<accession>A0A432W1V6</accession>
<dbReference type="GO" id="GO:0003774">
    <property type="term" value="F:cytoskeletal motor activity"/>
    <property type="evidence" value="ECO:0007669"/>
    <property type="project" value="InterPro"/>
</dbReference>